<evidence type="ECO:0000313" key="1">
    <source>
        <dbReference type="EMBL" id="GAI44658.1"/>
    </source>
</evidence>
<dbReference type="EMBL" id="BARV01029431">
    <property type="protein sequence ID" value="GAI44658.1"/>
    <property type="molecule type" value="Genomic_DNA"/>
</dbReference>
<gene>
    <name evidence="1" type="ORF">S06H3_46927</name>
</gene>
<dbReference type="AlphaFoldDB" id="X1NM31"/>
<organism evidence="1">
    <name type="scientific">marine sediment metagenome</name>
    <dbReference type="NCBI Taxonomy" id="412755"/>
    <lineage>
        <taxon>unclassified sequences</taxon>
        <taxon>metagenomes</taxon>
        <taxon>ecological metagenomes</taxon>
    </lineage>
</organism>
<protein>
    <submittedName>
        <fullName evidence="1">Uncharacterized protein</fullName>
    </submittedName>
</protein>
<accession>X1NM31</accession>
<name>X1NM31_9ZZZZ</name>
<feature type="non-terminal residue" evidence="1">
    <location>
        <position position="100"/>
    </location>
</feature>
<comment type="caution">
    <text evidence="1">The sequence shown here is derived from an EMBL/GenBank/DDBJ whole genome shotgun (WGS) entry which is preliminary data.</text>
</comment>
<sequence>MVIYQYKNLIKKFVRYTRVVEWKNAIYVIINFFKVDDLNRENTQLKERIEALEDHSLNRPPPTTRRTLTRRRVTADTSDNNAILVDDLTRENNKLKHKIA</sequence>
<reference evidence="1" key="1">
    <citation type="journal article" date="2014" name="Front. Microbiol.">
        <title>High frequency of phylogenetically diverse reductive dehalogenase-homologous genes in deep subseafloor sedimentary metagenomes.</title>
        <authorList>
            <person name="Kawai M."/>
            <person name="Futagami T."/>
            <person name="Toyoda A."/>
            <person name="Takaki Y."/>
            <person name="Nishi S."/>
            <person name="Hori S."/>
            <person name="Arai W."/>
            <person name="Tsubouchi T."/>
            <person name="Morono Y."/>
            <person name="Uchiyama I."/>
            <person name="Ito T."/>
            <person name="Fujiyama A."/>
            <person name="Inagaki F."/>
            <person name="Takami H."/>
        </authorList>
    </citation>
    <scope>NUCLEOTIDE SEQUENCE</scope>
    <source>
        <strain evidence="1">Expedition CK06-06</strain>
    </source>
</reference>
<proteinExistence type="predicted"/>